<organism evidence="1 2">
    <name type="scientific">Phytophthora fragariaefolia</name>
    <dbReference type="NCBI Taxonomy" id="1490495"/>
    <lineage>
        <taxon>Eukaryota</taxon>
        <taxon>Sar</taxon>
        <taxon>Stramenopiles</taxon>
        <taxon>Oomycota</taxon>
        <taxon>Peronosporomycetes</taxon>
        <taxon>Peronosporales</taxon>
        <taxon>Peronosporaceae</taxon>
        <taxon>Phytophthora</taxon>
    </lineage>
</organism>
<dbReference type="AlphaFoldDB" id="A0A9W6UF86"/>
<reference evidence="1" key="1">
    <citation type="submission" date="2023-04" db="EMBL/GenBank/DDBJ databases">
        <title>Phytophthora fragariaefolia NBRC 109709.</title>
        <authorList>
            <person name="Ichikawa N."/>
            <person name="Sato H."/>
            <person name="Tonouchi N."/>
        </authorList>
    </citation>
    <scope>NUCLEOTIDE SEQUENCE</scope>
    <source>
        <strain evidence="1">NBRC 109709</strain>
    </source>
</reference>
<gene>
    <name evidence="1" type="ORF">Pfra01_000716000</name>
</gene>
<proteinExistence type="predicted"/>
<keyword evidence="2" id="KW-1185">Reference proteome</keyword>
<sequence length="128" mass="13787">MIHRRTISSRRDGAFAATIKCRVQTVASLVAGTVKLLEAEASAPADVDDELAANGHVMVSLFSFKYAASLASVSFHQDSDSQTATQTQSSVPVQYTDGFLFPTVKVVSWQELHTESLGSQYVVFTSGK</sequence>
<dbReference type="Proteomes" id="UP001165121">
    <property type="component" value="Unassembled WGS sequence"/>
</dbReference>
<name>A0A9W6UF86_9STRA</name>
<comment type="caution">
    <text evidence="1">The sequence shown here is derived from an EMBL/GenBank/DDBJ whole genome shotgun (WGS) entry which is preliminary data.</text>
</comment>
<dbReference type="EMBL" id="BSXT01000628">
    <property type="protein sequence ID" value="GMF31334.1"/>
    <property type="molecule type" value="Genomic_DNA"/>
</dbReference>
<protein>
    <submittedName>
        <fullName evidence="1">Unnamed protein product</fullName>
    </submittedName>
</protein>
<evidence type="ECO:0000313" key="1">
    <source>
        <dbReference type="EMBL" id="GMF31334.1"/>
    </source>
</evidence>
<evidence type="ECO:0000313" key="2">
    <source>
        <dbReference type="Proteomes" id="UP001165121"/>
    </source>
</evidence>
<accession>A0A9W6UF86</accession>